<feature type="compositionally biased region" description="Polar residues" evidence="1">
    <location>
        <begin position="1163"/>
        <end position="1180"/>
    </location>
</feature>
<evidence type="ECO:0000256" key="1">
    <source>
        <dbReference type="SAM" id="MobiDB-lite"/>
    </source>
</evidence>
<dbReference type="InterPro" id="IPR000286">
    <property type="entry name" value="HDACs"/>
</dbReference>
<comment type="caution">
    <text evidence="3">The sequence shown here is derived from an EMBL/GenBank/DDBJ whole genome shotgun (WGS) entry which is preliminary data.</text>
</comment>
<organism evidence="3 4">
    <name type="scientific">Daldinia eschscholtzii</name>
    <dbReference type="NCBI Taxonomy" id="292717"/>
    <lineage>
        <taxon>Eukaryota</taxon>
        <taxon>Fungi</taxon>
        <taxon>Dikarya</taxon>
        <taxon>Ascomycota</taxon>
        <taxon>Pezizomycotina</taxon>
        <taxon>Sordariomycetes</taxon>
        <taxon>Xylariomycetidae</taxon>
        <taxon>Xylariales</taxon>
        <taxon>Hypoxylaceae</taxon>
        <taxon>Daldinia</taxon>
    </lineage>
</organism>
<accession>A0AAX6MYQ0</accession>
<feature type="compositionally biased region" description="Basic and acidic residues" evidence="1">
    <location>
        <begin position="849"/>
        <end position="863"/>
    </location>
</feature>
<gene>
    <name evidence="3" type="ORF">Daesc_000314</name>
</gene>
<sequence length="1243" mass="136017">MSLRNRQHADMQLNSYFARDVKNGKHIDRVRFKSNNLTSTSSISAFNAFNRTDYHNPSNEQQIETMAFPERGRAQPRLEETADSFDDRELLRSLNKLALSTSPANSTTRPSALRISSSPSPNEQANYSAQRLSSVSPSARAPSRSPVSRVNSSGFNSLSRSSTPTLLRKTSMNSLHSSSGIAPSRAPSRRSSSNHLSPIGPRSPRSPFNLAEFREKPVHTASSVARTYMKRELELLHGESTTYRPETIVILNDACYGHRYSRPRATKGDLNSIVERPERIQASVFGVSMAYIRLGERHCDGKYPLYPELDPLSLPTVPFHIRKTDRTLALDSAAVTNVHGTKWMEELKIMCESAESKLALNTNELRRPDMNRGSNATPQELHKGDLYLCSESLNAFEGALGAVCEAVDGVFNDSPYKRAFVAVRPPGHHCSASHPSGFCWVNNVHVGIMHGFMNHGLTHAAIIDFDLHHGDGSQAIAWDHNKRSFTATKNMSAWKRTSIGYFSLHDINSYPCEYGDDEKVRNASVCVENAHGQSIWNVHLQEWKSDVEFWKLYQSKYSILLDKARSYLRTQTERYRAAGQVPKAVIFVSAGFDASEWESAGMQRHKVNVPTEFYARLTRDVVKLASEEGLSVDGRVISVLEGGYSDRAIYSGVLSHLSGLAGDDSAAVKEDIPNGLGYEMGSRVGSLSRRNTLTGMGIAGFPYDPNWWSGSELDQFDAYVSAPPKEPPKKPRTFVPGNYSSPTQASSAKAVDPSKVRRSMSGYNSQLSVSRPPTPPLPDVPWTAAAHELSKLLIPSDRQINSFKFEELNTGAAKAKRERQSLPQSGSTSDDAASTISSVTAPVRKSQRERKPVKYTESEDPKIARRKTVGSSSILATEKALARGIPTQNGSGPNRNLGAASAMGDAPGAMIRPTTSHSIRPESSMSVRTQASTALNVRKIRPAAPIKKESTRAPRKPKTLAVKTEAASQPPTKEPSISVSEEPAVAAKDSTADIEKITGGMKRIKINVLTKEKKEARQKAEAEEKARRENQTNEESKTTEETKFSDSAISGLYPSLPVANGRKITPPSQLKAVNSDQRVSKLGMGLPKVSPLQPQAERSSPTNVPTILTPVDPAELRLPSSPPTQLTPEGEKAIGTQYQHNGQLPATVPLSSPVRVPEPITSPPVQQNGTRLPTLSASSVPPSPARKNGHAFTPTSNIPFAPQSAQKSRTTLRSSVPVQARPRSKGEGKDGSVWEIPETPRRF</sequence>
<keyword evidence="4" id="KW-1185">Reference proteome</keyword>
<dbReference type="PRINTS" id="PR01270">
    <property type="entry name" value="HDASUPER"/>
</dbReference>
<dbReference type="CDD" id="cd09998">
    <property type="entry name" value="HDAC_Hos3"/>
    <property type="match status" value="1"/>
</dbReference>
<dbReference type="FunFam" id="3.40.800.20:FF:000011">
    <property type="entry name" value="Histone deacetylase HOS3"/>
    <property type="match status" value="1"/>
</dbReference>
<feature type="region of interest" description="Disordered" evidence="1">
    <location>
        <begin position="722"/>
        <end position="778"/>
    </location>
</feature>
<dbReference type="SUPFAM" id="SSF52768">
    <property type="entry name" value="Arginase/deacetylase"/>
    <property type="match status" value="1"/>
</dbReference>
<proteinExistence type="predicted"/>
<feature type="compositionally biased region" description="Polar residues" evidence="1">
    <location>
        <begin position="1092"/>
        <end position="1106"/>
    </location>
</feature>
<dbReference type="InterPro" id="IPR037138">
    <property type="entry name" value="His_deacetylse_dom_sf"/>
</dbReference>
<feature type="domain" description="Histone deacetylase" evidence="2">
    <location>
        <begin position="330"/>
        <end position="659"/>
    </location>
</feature>
<evidence type="ECO:0000313" key="3">
    <source>
        <dbReference type="EMBL" id="KAK6957527.1"/>
    </source>
</evidence>
<feature type="compositionally biased region" description="Polar residues" evidence="1">
    <location>
        <begin position="1193"/>
        <end position="1217"/>
    </location>
</feature>
<dbReference type="Pfam" id="PF00850">
    <property type="entry name" value="Hist_deacetyl"/>
    <property type="match status" value="1"/>
</dbReference>
<reference evidence="3 4" key="1">
    <citation type="journal article" date="2024" name="Front Chem Biol">
        <title>Unveiling the potential of Daldinia eschscholtzii MFLUCC 19-0629 through bioactivity and bioinformatics studies for enhanced sustainable agriculture production.</title>
        <authorList>
            <person name="Brooks S."/>
            <person name="Weaver J.A."/>
            <person name="Klomchit A."/>
            <person name="Alharthi S.A."/>
            <person name="Onlamun T."/>
            <person name="Nurani R."/>
            <person name="Vong T.K."/>
            <person name="Alberti F."/>
            <person name="Greco C."/>
        </authorList>
    </citation>
    <scope>NUCLEOTIDE SEQUENCE [LARGE SCALE GENOMIC DNA]</scope>
    <source>
        <strain evidence="3">MFLUCC 19-0629</strain>
    </source>
</reference>
<feature type="region of interest" description="Disordered" evidence="1">
    <location>
        <begin position="940"/>
        <end position="1243"/>
    </location>
</feature>
<dbReference type="EMBL" id="JBANMG010000001">
    <property type="protein sequence ID" value="KAK6957527.1"/>
    <property type="molecule type" value="Genomic_DNA"/>
</dbReference>
<dbReference type="Proteomes" id="UP001369815">
    <property type="component" value="Unassembled WGS sequence"/>
</dbReference>
<feature type="compositionally biased region" description="Polar residues" evidence="1">
    <location>
        <begin position="966"/>
        <end position="979"/>
    </location>
</feature>
<feature type="compositionally biased region" description="Basic and acidic residues" evidence="1">
    <location>
        <begin position="1010"/>
        <end position="1044"/>
    </location>
</feature>
<feature type="compositionally biased region" description="Low complexity" evidence="1">
    <location>
        <begin position="133"/>
        <end position="193"/>
    </location>
</feature>
<dbReference type="InterPro" id="IPR023696">
    <property type="entry name" value="Ureohydrolase_dom_sf"/>
</dbReference>
<dbReference type="InterPro" id="IPR023801">
    <property type="entry name" value="His_deacetylse_dom"/>
</dbReference>
<feature type="region of interest" description="Disordered" evidence="1">
    <location>
        <begin position="811"/>
        <end position="871"/>
    </location>
</feature>
<dbReference type="PANTHER" id="PTHR47558:SF1">
    <property type="entry name" value="HISTONE DEACETYLASE HOS3"/>
    <property type="match status" value="1"/>
</dbReference>
<feature type="compositionally biased region" description="Polar residues" evidence="1">
    <location>
        <begin position="1066"/>
        <end position="1077"/>
    </location>
</feature>
<dbReference type="Gene3D" id="3.40.800.20">
    <property type="entry name" value="Histone deacetylase domain"/>
    <property type="match status" value="1"/>
</dbReference>
<dbReference type="GO" id="GO:0004407">
    <property type="term" value="F:histone deacetylase activity"/>
    <property type="evidence" value="ECO:0007669"/>
    <property type="project" value="TreeGrafter"/>
</dbReference>
<protein>
    <recommendedName>
        <fullName evidence="2">Histone deacetylase domain-containing protein</fullName>
    </recommendedName>
</protein>
<feature type="compositionally biased region" description="Low complexity" evidence="1">
    <location>
        <begin position="825"/>
        <end position="841"/>
    </location>
</feature>
<feature type="compositionally biased region" description="Polar residues" evidence="1">
    <location>
        <begin position="100"/>
        <end position="132"/>
    </location>
</feature>
<dbReference type="AlphaFoldDB" id="A0AAX6MYQ0"/>
<dbReference type="PANTHER" id="PTHR47558">
    <property type="entry name" value="HISTONE DEACETYLASE HOS3"/>
    <property type="match status" value="1"/>
</dbReference>
<dbReference type="GO" id="GO:0005634">
    <property type="term" value="C:nucleus"/>
    <property type="evidence" value="ECO:0007669"/>
    <property type="project" value="TreeGrafter"/>
</dbReference>
<dbReference type="InterPro" id="IPR053244">
    <property type="entry name" value="HDAC_HD_type_1"/>
</dbReference>
<feature type="region of interest" description="Disordered" evidence="1">
    <location>
        <begin position="100"/>
        <end position="208"/>
    </location>
</feature>
<evidence type="ECO:0000259" key="2">
    <source>
        <dbReference type="Pfam" id="PF00850"/>
    </source>
</evidence>
<evidence type="ECO:0000313" key="4">
    <source>
        <dbReference type="Proteomes" id="UP001369815"/>
    </source>
</evidence>
<name>A0AAX6MYQ0_9PEZI</name>
<dbReference type="GO" id="GO:0010468">
    <property type="term" value="P:regulation of gene expression"/>
    <property type="evidence" value="ECO:0007669"/>
    <property type="project" value="UniProtKB-ARBA"/>
</dbReference>
<feature type="compositionally biased region" description="Polar residues" evidence="1">
    <location>
        <begin position="761"/>
        <end position="771"/>
    </location>
</feature>
<feature type="compositionally biased region" description="Polar residues" evidence="1">
    <location>
        <begin position="738"/>
        <end position="747"/>
    </location>
</feature>
<feature type="compositionally biased region" description="Basic and acidic residues" evidence="1">
    <location>
        <begin position="1224"/>
        <end position="1243"/>
    </location>
</feature>